<name>A0A3B0USX5_9ZZZZ</name>
<sequence>MWDHKQNKQQNKHPHSPHKGEWDKKGKKSAKNKEFGILSAGFLMISGTKWNNQTTPNEGGSTPKRIAPAIETVGTAVASLPLRWAAPQKESPPRLKLLLRSNYHLALYAAPQKESPPRLKL</sequence>
<proteinExistence type="predicted"/>
<evidence type="ECO:0000313" key="2">
    <source>
        <dbReference type="EMBL" id="VAW34195.1"/>
    </source>
</evidence>
<feature type="non-terminal residue" evidence="2">
    <location>
        <position position="121"/>
    </location>
</feature>
<gene>
    <name evidence="2" type="ORF">MNBD_CHLOROFLEXI01-240</name>
</gene>
<dbReference type="AlphaFoldDB" id="A0A3B0USX5"/>
<organism evidence="2">
    <name type="scientific">hydrothermal vent metagenome</name>
    <dbReference type="NCBI Taxonomy" id="652676"/>
    <lineage>
        <taxon>unclassified sequences</taxon>
        <taxon>metagenomes</taxon>
        <taxon>ecological metagenomes</taxon>
    </lineage>
</organism>
<dbReference type="EMBL" id="UOEU01000520">
    <property type="protein sequence ID" value="VAW34195.1"/>
    <property type="molecule type" value="Genomic_DNA"/>
</dbReference>
<accession>A0A3B0USX5</accession>
<protein>
    <submittedName>
        <fullName evidence="2">Uncharacterized protein</fullName>
    </submittedName>
</protein>
<reference evidence="2" key="1">
    <citation type="submission" date="2018-06" db="EMBL/GenBank/DDBJ databases">
        <authorList>
            <person name="Zhirakovskaya E."/>
        </authorList>
    </citation>
    <scope>NUCLEOTIDE SEQUENCE</scope>
</reference>
<feature type="region of interest" description="Disordered" evidence="1">
    <location>
        <begin position="1"/>
        <end position="30"/>
    </location>
</feature>
<evidence type="ECO:0000256" key="1">
    <source>
        <dbReference type="SAM" id="MobiDB-lite"/>
    </source>
</evidence>